<gene>
    <name evidence="1" type="ORF">I4J89_42835</name>
</gene>
<reference evidence="1" key="1">
    <citation type="submission" date="2020-11" db="EMBL/GenBank/DDBJ databases">
        <title>Isolation and identification of active actinomycetes.</title>
        <authorList>
            <person name="Sun X."/>
        </authorList>
    </citation>
    <scope>NUCLEOTIDE SEQUENCE</scope>
    <source>
        <strain evidence="1">NEAU-A11</strain>
    </source>
</reference>
<evidence type="ECO:0000313" key="1">
    <source>
        <dbReference type="EMBL" id="MBG0568186.1"/>
    </source>
</evidence>
<keyword evidence="2" id="KW-1185">Reference proteome</keyword>
<dbReference type="RefSeq" id="WP_196419963.1">
    <property type="nucleotide sequence ID" value="NZ_JADQTO010000035.1"/>
</dbReference>
<name>A0A931G4Q3_9ACTN</name>
<sequence length="108" mass="11032">MLTQTDGHPAGETTLRRSARAGQQYGVQAACTSATSGKTLSVEVRSGRPGASAERVATAEIPCDGTVTVNDLGTLPAEQIVVYLQGDQSDILSAYAIIAPTSSLPAGK</sequence>
<proteinExistence type="predicted"/>
<comment type="caution">
    <text evidence="1">The sequence shown here is derived from an EMBL/GenBank/DDBJ whole genome shotgun (WGS) entry which is preliminary data.</text>
</comment>
<accession>A0A931G4Q3</accession>
<evidence type="ECO:0000313" key="2">
    <source>
        <dbReference type="Proteomes" id="UP000598146"/>
    </source>
</evidence>
<protein>
    <submittedName>
        <fullName evidence="1">Uncharacterized protein</fullName>
    </submittedName>
</protein>
<dbReference type="AlphaFoldDB" id="A0A931G4Q3"/>
<dbReference type="EMBL" id="JADQTO010000035">
    <property type="protein sequence ID" value="MBG0568186.1"/>
    <property type="molecule type" value="Genomic_DNA"/>
</dbReference>
<dbReference type="Proteomes" id="UP000598146">
    <property type="component" value="Unassembled WGS sequence"/>
</dbReference>
<organism evidence="1 2">
    <name type="scientific">Actinoplanes aureus</name>
    <dbReference type="NCBI Taxonomy" id="2792083"/>
    <lineage>
        <taxon>Bacteria</taxon>
        <taxon>Bacillati</taxon>
        <taxon>Actinomycetota</taxon>
        <taxon>Actinomycetes</taxon>
        <taxon>Micromonosporales</taxon>
        <taxon>Micromonosporaceae</taxon>
        <taxon>Actinoplanes</taxon>
    </lineage>
</organism>